<comment type="caution">
    <text evidence="1">The sequence shown here is derived from an EMBL/GenBank/DDBJ whole genome shotgun (WGS) entry which is preliminary data.</text>
</comment>
<organism evidence="1 2">
    <name type="scientific">Aetokthonos hydrillicola Thurmond2011</name>
    <dbReference type="NCBI Taxonomy" id="2712845"/>
    <lineage>
        <taxon>Bacteria</taxon>
        <taxon>Bacillati</taxon>
        <taxon>Cyanobacteriota</taxon>
        <taxon>Cyanophyceae</taxon>
        <taxon>Nostocales</taxon>
        <taxon>Hapalosiphonaceae</taxon>
        <taxon>Aetokthonos</taxon>
    </lineage>
</organism>
<gene>
    <name evidence="1" type="ORF">G7B40_031295</name>
</gene>
<dbReference type="Proteomes" id="UP000667802">
    <property type="component" value="Unassembled WGS sequence"/>
</dbReference>
<sequence>MYEFISDLQTLFEEILEEFGKDNTENRLLAEFGISKLPVQRKVVWEIYEYDVEVVEENNWTYNFVIQAKRIPESLKTGTANTEWGAVKLARDNLKTWFRQEE</sequence>
<evidence type="ECO:0000313" key="1">
    <source>
        <dbReference type="EMBL" id="MDR9899011.1"/>
    </source>
</evidence>
<evidence type="ECO:0000313" key="2">
    <source>
        <dbReference type="Proteomes" id="UP000667802"/>
    </source>
</evidence>
<protein>
    <submittedName>
        <fullName evidence="1">Uncharacterized protein</fullName>
    </submittedName>
</protein>
<keyword evidence="2" id="KW-1185">Reference proteome</keyword>
<accession>A0AAP5ICN4</accession>
<dbReference type="EMBL" id="JAALHA020000021">
    <property type="protein sequence ID" value="MDR9899011.1"/>
    <property type="molecule type" value="Genomic_DNA"/>
</dbReference>
<name>A0AAP5ICN4_9CYAN</name>
<reference evidence="2" key="1">
    <citation type="journal article" date="2021" name="Science">
        <title>Hunting the eagle killer: A cyanobacterial neurotoxin causes vacuolar myelinopathy.</title>
        <authorList>
            <person name="Breinlinger S."/>
            <person name="Phillips T.J."/>
            <person name="Haram B.N."/>
            <person name="Mares J."/>
            <person name="Martinez Yerena J.A."/>
            <person name="Hrouzek P."/>
            <person name="Sobotka R."/>
            <person name="Henderson W.M."/>
            <person name="Schmieder P."/>
            <person name="Williams S.M."/>
            <person name="Lauderdale J.D."/>
            <person name="Wilde H.D."/>
            <person name="Gerrin W."/>
            <person name="Kust A."/>
            <person name="Washington J.W."/>
            <person name="Wagner C."/>
            <person name="Geier B."/>
            <person name="Liebeke M."/>
            <person name="Enke H."/>
            <person name="Niedermeyer T.H.J."/>
            <person name="Wilde S.B."/>
        </authorList>
    </citation>
    <scope>NUCLEOTIDE SEQUENCE [LARGE SCALE GENOMIC DNA]</scope>
    <source>
        <strain evidence="2">Thurmond2011</strain>
    </source>
</reference>
<proteinExistence type="predicted"/>
<dbReference type="RefSeq" id="WP_208344519.1">
    <property type="nucleotide sequence ID" value="NZ_CAWQFN010000510.1"/>
</dbReference>
<dbReference type="AlphaFoldDB" id="A0AAP5ICN4"/>